<gene>
    <name evidence="2" type="ORF">FZEAL_5626</name>
</gene>
<organism evidence="2 3">
    <name type="scientific">Fusarium zealandicum</name>
    <dbReference type="NCBI Taxonomy" id="1053134"/>
    <lineage>
        <taxon>Eukaryota</taxon>
        <taxon>Fungi</taxon>
        <taxon>Dikarya</taxon>
        <taxon>Ascomycota</taxon>
        <taxon>Pezizomycotina</taxon>
        <taxon>Sordariomycetes</taxon>
        <taxon>Hypocreomycetidae</taxon>
        <taxon>Hypocreales</taxon>
        <taxon>Nectriaceae</taxon>
        <taxon>Fusarium</taxon>
        <taxon>Fusarium staphyleae species complex</taxon>
    </lineage>
</organism>
<keyword evidence="3" id="KW-1185">Reference proteome</keyword>
<dbReference type="PROSITE" id="PS50097">
    <property type="entry name" value="BTB"/>
    <property type="match status" value="1"/>
</dbReference>
<dbReference type="SUPFAM" id="SSF54695">
    <property type="entry name" value="POZ domain"/>
    <property type="match status" value="1"/>
</dbReference>
<dbReference type="Proteomes" id="UP000635477">
    <property type="component" value="Unassembled WGS sequence"/>
</dbReference>
<proteinExistence type="predicted"/>
<dbReference type="InterPro" id="IPR011333">
    <property type="entry name" value="SKP1/BTB/POZ_sf"/>
</dbReference>
<name>A0A8H4XJM7_9HYPO</name>
<evidence type="ECO:0000313" key="3">
    <source>
        <dbReference type="Proteomes" id="UP000635477"/>
    </source>
</evidence>
<dbReference type="AlphaFoldDB" id="A0A8H4XJM7"/>
<protein>
    <recommendedName>
        <fullName evidence="1">BTB domain-containing protein</fullName>
    </recommendedName>
</protein>
<dbReference type="OrthoDB" id="6359816at2759"/>
<comment type="caution">
    <text evidence="2">The sequence shown here is derived from an EMBL/GenBank/DDBJ whole genome shotgun (WGS) entry which is preliminary data.</text>
</comment>
<accession>A0A8H4XJM7</accession>
<dbReference type="PANTHER" id="PTHR47843">
    <property type="entry name" value="BTB DOMAIN-CONTAINING PROTEIN-RELATED"/>
    <property type="match status" value="1"/>
</dbReference>
<reference evidence="2" key="1">
    <citation type="journal article" date="2020" name="BMC Genomics">
        <title>Correction to: Identification and distribution of gene clusters required for synthesis of sphingolipid metabolism inhibitors in diverse species of the filamentous fungus Fusarium.</title>
        <authorList>
            <person name="Kim H.S."/>
            <person name="Lohmar J.M."/>
            <person name="Busman M."/>
            <person name="Brown D.W."/>
            <person name="Naumann T.A."/>
            <person name="Divon H.H."/>
            <person name="Lysoe E."/>
            <person name="Uhlig S."/>
            <person name="Proctor R.H."/>
        </authorList>
    </citation>
    <scope>NUCLEOTIDE SEQUENCE</scope>
    <source>
        <strain evidence="2">NRRL 22465</strain>
    </source>
</reference>
<evidence type="ECO:0000313" key="2">
    <source>
        <dbReference type="EMBL" id="KAF4977921.1"/>
    </source>
</evidence>
<dbReference type="SMART" id="SM00225">
    <property type="entry name" value="BTB"/>
    <property type="match status" value="1"/>
</dbReference>
<dbReference type="PANTHER" id="PTHR47843:SF5">
    <property type="entry name" value="BTB_POZ DOMAIN PROTEIN"/>
    <property type="match status" value="1"/>
</dbReference>
<dbReference type="Pfam" id="PF00651">
    <property type="entry name" value="BTB"/>
    <property type="match status" value="1"/>
</dbReference>
<sequence length="249" mass="27718">MQPSRDALRSLQKGLCSDLATSFSDLTIQCGDDEWPVHKVLVCTRSPFFAKACCSPFQEGAKRVIKLVDDDCEAVKAMLSYLYVGSYPPIDSETNRPLLGGEAVFWDIEECGEETVGLRQKYLLLHAKVYVFAEKYDMLDLRKLARSSFEFISRRVGGALRSREFAAAVSYIYQNTNESASLKTTMKFVIVDSLMKETQILARIALETVLEENPGLANDCVLHLRSSAAVSKRGQALIVSKGKRQNTGI</sequence>
<reference evidence="2" key="2">
    <citation type="submission" date="2020-05" db="EMBL/GenBank/DDBJ databases">
        <authorList>
            <person name="Kim H.-S."/>
            <person name="Proctor R.H."/>
            <person name="Brown D.W."/>
        </authorList>
    </citation>
    <scope>NUCLEOTIDE SEQUENCE</scope>
    <source>
        <strain evidence="2">NRRL 22465</strain>
    </source>
</reference>
<dbReference type="Gene3D" id="3.30.710.10">
    <property type="entry name" value="Potassium Channel Kv1.1, Chain A"/>
    <property type="match status" value="1"/>
</dbReference>
<feature type="domain" description="BTB" evidence="1">
    <location>
        <begin position="24"/>
        <end position="91"/>
    </location>
</feature>
<evidence type="ECO:0000259" key="1">
    <source>
        <dbReference type="PROSITE" id="PS50097"/>
    </source>
</evidence>
<dbReference type="InterPro" id="IPR000210">
    <property type="entry name" value="BTB/POZ_dom"/>
</dbReference>
<dbReference type="EMBL" id="JABEYC010000411">
    <property type="protein sequence ID" value="KAF4977921.1"/>
    <property type="molecule type" value="Genomic_DNA"/>
</dbReference>
<dbReference type="CDD" id="cd18186">
    <property type="entry name" value="BTB_POZ_ZBTB_KLHL-like"/>
    <property type="match status" value="1"/>
</dbReference>